<dbReference type="AlphaFoldDB" id="A0A392LYC7"/>
<name>A0A392LYC7_9FABA</name>
<dbReference type="PANTHER" id="PTHR33116:SF86">
    <property type="entry name" value="REVERSE TRANSCRIPTASE DOMAIN-CONTAINING PROTEIN"/>
    <property type="match status" value="1"/>
</dbReference>
<dbReference type="EMBL" id="LXQA010000521">
    <property type="protein sequence ID" value="MCH79948.1"/>
    <property type="molecule type" value="Genomic_DNA"/>
</dbReference>
<keyword evidence="1" id="KW-0238">DNA-binding</keyword>
<accession>A0A392LYC7</accession>
<dbReference type="PANTHER" id="PTHR33116">
    <property type="entry name" value="REVERSE TRANSCRIPTASE ZINC-BINDING DOMAIN-CONTAINING PROTEIN-RELATED-RELATED"/>
    <property type="match status" value="1"/>
</dbReference>
<evidence type="ECO:0000313" key="2">
    <source>
        <dbReference type="Proteomes" id="UP000265520"/>
    </source>
</evidence>
<dbReference type="Proteomes" id="UP000265520">
    <property type="component" value="Unassembled WGS sequence"/>
</dbReference>
<keyword evidence="2" id="KW-1185">Reference proteome</keyword>
<protein>
    <submittedName>
        <fullName evidence="1">Replication protein A 70 kDa dna-binding subunit</fullName>
    </submittedName>
</protein>
<reference evidence="1 2" key="1">
    <citation type="journal article" date="2018" name="Front. Plant Sci.">
        <title>Red Clover (Trifolium pratense) and Zigzag Clover (T. medium) - A Picture of Genomic Similarities and Differences.</title>
        <authorList>
            <person name="Dluhosova J."/>
            <person name="Istvanek J."/>
            <person name="Nedelnik J."/>
            <person name="Repkova J."/>
        </authorList>
    </citation>
    <scope>NUCLEOTIDE SEQUENCE [LARGE SCALE GENOMIC DNA]</scope>
    <source>
        <strain evidence="2">cv. 10/8</strain>
        <tissue evidence="1">Leaf</tissue>
    </source>
</reference>
<sequence>MGFDAQWIQWIRMCVTTVRYYILMNDERVGPVTPERGLRQGDPLSPYLFILCTEDDSFLFFRANESETIALKGTGKYLGLPSMIGRNKKSIFHYIKERIWKRVSSWSSKMLSQAGRNRKDVKLFLVGNKRGEPKREEWQVQGEWNKLWTLPIPPKIVLLVGEK</sequence>
<gene>
    <name evidence="1" type="ORF">A2U01_0000710</name>
</gene>
<evidence type="ECO:0000313" key="1">
    <source>
        <dbReference type="EMBL" id="MCH79948.1"/>
    </source>
</evidence>
<organism evidence="1 2">
    <name type="scientific">Trifolium medium</name>
    <dbReference type="NCBI Taxonomy" id="97028"/>
    <lineage>
        <taxon>Eukaryota</taxon>
        <taxon>Viridiplantae</taxon>
        <taxon>Streptophyta</taxon>
        <taxon>Embryophyta</taxon>
        <taxon>Tracheophyta</taxon>
        <taxon>Spermatophyta</taxon>
        <taxon>Magnoliopsida</taxon>
        <taxon>eudicotyledons</taxon>
        <taxon>Gunneridae</taxon>
        <taxon>Pentapetalae</taxon>
        <taxon>rosids</taxon>
        <taxon>fabids</taxon>
        <taxon>Fabales</taxon>
        <taxon>Fabaceae</taxon>
        <taxon>Papilionoideae</taxon>
        <taxon>50 kb inversion clade</taxon>
        <taxon>NPAAA clade</taxon>
        <taxon>Hologalegina</taxon>
        <taxon>IRL clade</taxon>
        <taxon>Trifolieae</taxon>
        <taxon>Trifolium</taxon>
    </lineage>
</organism>
<proteinExistence type="predicted"/>
<dbReference type="GO" id="GO:0003677">
    <property type="term" value="F:DNA binding"/>
    <property type="evidence" value="ECO:0007669"/>
    <property type="project" value="UniProtKB-KW"/>
</dbReference>
<comment type="caution">
    <text evidence="1">The sequence shown here is derived from an EMBL/GenBank/DDBJ whole genome shotgun (WGS) entry which is preliminary data.</text>
</comment>